<dbReference type="AlphaFoldDB" id="A0A0A1F8X0"/>
<evidence type="ECO:0000313" key="2">
    <source>
        <dbReference type="EMBL" id="AIY41188.1"/>
    </source>
</evidence>
<evidence type="ECO:0008006" key="4">
    <source>
        <dbReference type="Google" id="ProtNLM"/>
    </source>
</evidence>
<dbReference type="KEGG" id="care:LT85_2030"/>
<dbReference type="Proteomes" id="UP000030302">
    <property type="component" value="Chromosome"/>
</dbReference>
<feature type="chain" id="PRO_5001983296" description="DUF1579 domain-containing protein" evidence="1">
    <location>
        <begin position="32"/>
        <end position="211"/>
    </location>
</feature>
<feature type="signal peptide" evidence="1">
    <location>
        <begin position="1"/>
        <end position="31"/>
    </location>
</feature>
<sequence>MNTRVTLPVKFRHACYVLALCLSAASISVCAATEETAMNSTEQRAEGARDFDFIVGHWHVVNHRLVGRLQGSTKWETFEADQVAYPLPGGIGDYDDFQPINWRPGFVGMSLRIFSPETRLWSIFWIDNKTGGLDQAGTLLAPVVGKFIDGVGIFEGDDTLDGKVVRVRYKWFDITPNSAKWEQSMSADGGKTWEVNWTSEHTRVAGLGTSK</sequence>
<keyword evidence="1" id="KW-0732">Signal</keyword>
<evidence type="ECO:0000313" key="3">
    <source>
        <dbReference type="Proteomes" id="UP000030302"/>
    </source>
</evidence>
<reference evidence="3" key="1">
    <citation type="journal article" date="2014" name="Soil Biol. Biochem.">
        <title>Structure and function of bacterial communities in ageing soils: Insights from the Mendocino ecological staircase.</title>
        <authorList>
            <person name="Uroz S."/>
            <person name="Tech J.J."/>
            <person name="Sawaya N.A."/>
            <person name="Frey-Klett P."/>
            <person name="Leveau J.H.J."/>
        </authorList>
    </citation>
    <scope>NUCLEOTIDE SEQUENCE [LARGE SCALE GENOMIC DNA]</scope>
    <source>
        <strain evidence="3">Cal35</strain>
    </source>
</reference>
<dbReference type="EMBL" id="CP009962">
    <property type="protein sequence ID" value="AIY41188.1"/>
    <property type="molecule type" value="Genomic_DNA"/>
</dbReference>
<accession>A0A0A1F8X0</accession>
<protein>
    <recommendedName>
        <fullName evidence="4">DUF1579 domain-containing protein</fullName>
    </recommendedName>
</protein>
<gene>
    <name evidence="2" type="ORF">LT85_2030</name>
</gene>
<dbReference type="STRING" id="279058.LT85_2030"/>
<dbReference type="RefSeq" id="WP_253273709.1">
    <property type="nucleotide sequence ID" value="NZ_CP009962.1"/>
</dbReference>
<name>A0A0A1F8X0_9BURK</name>
<organism evidence="2 3">
    <name type="scientific">Collimonas arenae</name>
    <dbReference type="NCBI Taxonomy" id="279058"/>
    <lineage>
        <taxon>Bacteria</taxon>
        <taxon>Pseudomonadati</taxon>
        <taxon>Pseudomonadota</taxon>
        <taxon>Betaproteobacteria</taxon>
        <taxon>Burkholderiales</taxon>
        <taxon>Oxalobacteraceae</taxon>
        <taxon>Collimonas</taxon>
    </lineage>
</organism>
<evidence type="ECO:0000256" key="1">
    <source>
        <dbReference type="SAM" id="SignalP"/>
    </source>
</evidence>
<dbReference type="HOGENOM" id="CLU_112381_0_0_4"/>
<keyword evidence="3" id="KW-1185">Reference proteome</keyword>
<proteinExistence type="predicted"/>